<dbReference type="EMBL" id="CAJFDI010000005">
    <property type="protein sequence ID" value="CAD5231648.1"/>
    <property type="molecule type" value="Genomic_DNA"/>
</dbReference>
<proteinExistence type="predicted"/>
<dbReference type="EMBL" id="CAJFCV020000005">
    <property type="protein sequence ID" value="CAG9122902.1"/>
    <property type="molecule type" value="Genomic_DNA"/>
</dbReference>
<dbReference type="WBParaSite" id="BXY_0369500.1">
    <property type="protein sequence ID" value="BXY_0369500.1"/>
    <property type="gene ID" value="BXY_0369500"/>
</dbReference>
<feature type="compositionally biased region" description="Polar residues" evidence="2">
    <location>
        <begin position="220"/>
        <end position="234"/>
    </location>
</feature>
<evidence type="ECO:0000256" key="4">
    <source>
        <dbReference type="SAM" id="SignalP"/>
    </source>
</evidence>
<dbReference type="OrthoDB" id="10601958at2759"/>
<keyword evidence="3" id="KW-0472">Membrane</keyword>
<evidence type="ECO:0000256" key="3">
    <source>
        <dbReference type="SAM" id="Phobius"/>
    </source>
</evidence>
<dbReference type="Proteomes" id="UP000659654">
    <property type="component" value="Unassembled WGS sequence"/>
</dbReference>
<keyword evidence="4" id="KW-0732">Signal</keyword>
<evidence type="ECO:0000313" key="7">
    <source>
        <dbReference type="Proteomes" id="UP000095284"/>
    </source>
</evidence>
<organism evidence="7 9">
    <name type="scientific">Bursaphelenchus xylophilus</name>
    <name type="common">Pinewood nematode worm</name>
    <name type="synonym">Aphelenchoides xylophilus</name>
    <dbReference type="NCBI Taxonomy" id="6326"/>
    <lineage>
        <taxon>Eukaryota</taxon>
        <taxon>Metazoa</taxon>
        <taxon>Ecdysozoa</taxon>
        <taxon>Nematoda</taxon>
        <taxon>Chromadorea</taxon>
        <taxon>Rhabditida</taxon>
        <taxon>Tylenchina</taxon>
        <taxon>Tylenchomorpha</taxon>
        <taxon>Aphelenchoidea</taxon>
        <taxon>Aphelenchoididae</taxon>
        <taxon>Bursaphelenchus</taxon>
    </lineage>
</organism>
<keyword evidence="8" id="KW-1185">Reference proteome</keyword>
<dbReference type="SMR" id="A0A1I7RSJ1"/>
<evidence type="ECO:0000256" key="2">
    <source>
        <dbReference type="SAM" id="MobiDB-lite"/>
    </source>
</evidence>
<dbReference type="Proteomes" id="UP000582659">
    <property type="component" value="Unassembled WGS sequence"/>
</dbReference>
<feature type="transmembrane region" description="Helical" evidence="3">
    <location>
        <begin position="45"/>
        <end position="70"/>
    </location>
</feature>
<evidence type="ECO:0000313" key="9">
    <source>
        <dbReference type="WBParaSite" id="BXY_0369500.1"/>
    </source>
</evidence>
<evidence type="ECO:0000313" key="8">
    <source>
        <dbReference type="Proteomes" id="UP000659654"/>
    </source>
</evidence>
<feature type="coiled-coil region" evidence="1">
    <location>
        <begin position="153"/>
        <end position="180"/>
    </location>
</feature>
<reference evidence="9" key="1">
    <citation type="submission" date="2016-11" db="UniProtKB">
        <authorList>
            <consortium name="WormBaseParasite"/>
        </authorList>
    </citation>
    <scope>IDENTIFICATION</scope>
</reference>
<evidence type="ECO:0000256" key="1">
    <source>
        <dbReference type="SAM" id="Coils"/>
    </source>
</evidence>
<feature type="region of interest" description="Disordered" evidence="2">
    <location>
        <begin position="92"/>
        <end position="116"/>
    </location>
</feature>
<reference evidence="6" key="2">
    <citation type="submission" date="2020-08" db="EMBL/GenBank/DDBJ databases">
        <authorList>
            <person name="Kikuchi T."/>
        </authorList>
    </citation>
    <scope>NUCLEOTIDE SEQUENCE</scope>
    <source>
        <strain evidence="5">Ka4C1</strain>
    </source>
</reference>
<sequence length="234" mass="26618">MWLFQLFFLCLCFVASTQNFSNKASEEESTPRPVVDDYVEDADLHVFILLTVITCLVMISLVSFIIFMILEERRPEPEPTCETKDLTVILPDVPNRTPQESSGRKGKTLSTGKTATEATITTQNDVRPSPHPTVRDSRIYMWPRKRRPNLQPGEAVTRLLREMEGKLHELKENHQSMDQAFAENIKQQESHEIPLGSEDDQRLTTCQAGGESVNEEENLQDSVDQTQQSITPDN</sequence>
<dbReference type="Proteomes" id="UP000095284">
    <property type="component" value="Unplaced"/>
</dbReference>
<gene>
    <name evidence="5" type="ORF">BXYJ_LOCUS11744</name>
</gene>
<evidence type="ECO:0000313" key="6">
    <source>
        <dbReference type="EMBL" id="CAG9122902.1"/>
    </source>
</evidence>
<keyword evidence="3" id="KW-0812">Transmembrane</keyword>
<keyword evidence="3" id="KW-1133">Transmembrane helix</keyword>
<name>A0A1I7RSJ1_BURXY</name>
<feature type="signal peptide" evidence="4">
    <location>
        <begin position="1"/>
        <end position="17"/>
    </location>
</feature>
<accession>A0A1I7RSJ1</accession>
<feature type="chain" id="PRO_5036021924" evidence="4">
    <location>
        <begin position="18"/>
        <end position="234"/>
    </location>
</feature>
<protein>
    <submittedName>
        <fullName evidence="5">(pine wood nematode) hypothetical protein</fullName>
    </submittedName>
</protein>
<dbReference type="AlphaFoldDB" id="A0A1I7RSJ1"/>
<evidence type="ECO:0000313" key="5">
    <source>
        <dbReference type="EMBL" id="CAD5231648.1"/>
    </source>
</evidence>
<keyword evidence="1" id="KW-0175">Coiled coil</keyword>
<feature type="region of interest" description="Disordered" evidence="2">
    <location>
        <begin position="190"/>
        <end position="234"/>
    </location>
</feature>